<comment type="caution">
    <text evidence="4">The sequence shown here is derived from an EMBL/GenBank/DDBJ whole genome shotgun (WGS) entry which is preliminary data.</text>
</comment>
<dbReference type="FunFam" id="2.60.120.200:FF:000065">
    <property type="entry name" value="Laminin subunit alpha 2"/>
    <property type="match status" value="1"/>
</dbReference>
<keyword evidence="1" id="KW-1015">Disulfide bond</keyword>
<dbReference type="SMART" id="SM00282">
    <property type="entry name" value="LamG"/>
    <property type="match status" value="5"/>
</dbReference>
<dbReference type="Gene3D" id="2.60.120.200">
    <property type="match status" value="5"/>
</dbReference>
<feature type="domain" description="Laminin G" evidence="3">
    <location>
        <begin position="751"/>
        <end position="933"/>
    </location>
</feature>
<evidence type="ECO:0000313" key="5">
    <source>
        <dbReference type="Proteomes" id="UP001356427"/>
    </source>
</evidence>
<comment type="caution">
    <text evidence="1">Lacks conserved residue(s) required for the propagation of feature annotation.</text>
</comment>
<accession>A0AAN8KNY6</accession>
<dbReference type="InterPro" id="IPR050372">
    <property type="entry name" value="Neurexin-related_CASP"/>
</dbReference>
<keyword evidence="5" id="KW-1185">Reference proteome</keyword>
<dbReference type="InterPro" id="IPR001791">
    <property type="entry name" value="Laminin_G"/>
</dbReference>
<dbReference type="CDD" id="cd00110">
    <property type="entry name" value="LamG"/>
    <property type="match status" value="5"/>
</dbReference>
<dbReference type="InterPro" id="IPR013320">
    <property type="entry name" value="ConA-like_dom_sf"/>
</dbReference>
<dbReference type="PROSITE" id="PS50025">
    <property type="entry name" value="LAM_G_DOMAIN"/>
    <property type="match status" value="5"/>
</dbReference>
<feature type="domain" description="Laminin G" evidence="3">
    <location>
        <begin position="324"/>
        <end position="515"/>
    </location>
</feature>
<protein>
    <recommendedName>
        <fullName evidence="3">Laminin G domain-containing protein</fullName>
    </recommendedName>
</protein>
<dbReference type="EMBL" id="JAGTTL010000034">
    <property type="protein sequence ID" value="KAK6295148.1"/>
    <property type="molecule type" value="Genomic_DNA"/>
</dbReference>
<evidence type="ECO:0000256" key="1">
    <source>
        <dbReference type="PROSITE-ProRule" id="PRU00122"/>
    </source>
</evidence>
<proteinExistence type="predicted"/>
<dbReference type="PANTHER" id="PTHR15036">
    <property type="entry name" value="PIKACHURIN-LIKE PROTEIN"/>
    <property type="match status" value="1"/>
</dbReference>
<feature type="region of interest" description="Disordered" evidence="2">
    <location>
        <begin position="514"/>
        <end position="590"/>
    </location>
</feature>
<dbReference type="Proteomes" id="UP001356427">
    <property type="component" value="Unassembled WGS sequence"/>
</dbReference>
<feature type="domain" description="Laminin G" evidence="3">
    <location>
        <begin position="578"/>
        <end position="746"/>
    </location>
</feature>
<feature type="domain" description="Laminin G" evidence="3">
    <location>
        <begin position="142"/>
        <end position="319"/>
    </location>
</feature>
<feature type="compositionally biased region" description="Pro residues" evidence="2">
    <location>
        <begin position="550"/>
        <end position="577"/>
    </location>
</feature>
<feature type="disulfide bond" evidence="1">
    <location>
        <begin position="488"/>
        <end position="515"/>
    </location>
</feature>
<dbReference type="PANTHER" id="PTHR15036:SF65">
    <property type="entry name" value="LAMININ SUBUNIT ALPHA-2"/>
    <property type="match status" value="1"/>
</dbReference>
<name>A0AAN8KNY6_9TELE</name>
<evidence type="ECO:0000256" key="2">
    <source>
        <dbReference type="SAM" id="MobiDB-lite"/>
    </source>
</evidence>
<feature type="domain" description="Laminin G" evidence="3">
    <location>
        <begin position="1"/>
        <end position="130"/>
    </location>
</feature>
<evidence type="ECO:0000313" key="4">
    <source>
        <dbReference type="EMBL" id="KAK6295148.1"/>
    </source>
</evidence>
<evidence type="ECO:0000259" key="3">
    <source>
        <dbReference type="PROSITE" id="PS50025"/>
    </source>
</evidence>
<sequence>MRKGKVNFLWDVGSGVGKVEYPDMTINDGNWHRIEASRNGINGTISVHALEGPRAGIMPTSKSGTSPEGYTILDVDQNAYLFVGGILGSVKKAEAVKTTTFSGCMGETYLDNKRIGLWNYREREGDCKVCVVSPQPSDTVGTVQFDGEGYAAVSRPTRWNPNVSTVMFKFRSFSTDSLLMYFATKDMKDFMSAELSDGHVKVRFDLGSGTGSVSSIKRHNDGRWKSFTVARMKKQATVAIVDIDSNEEEKLVVSSQGSATGLNLKEDERIYFGGLPTIGNYRSEVTKKRYAGCMRDIEVSRTPYNLLSRSDYTGLTKGCSVENLHTVSFSKPGHMELKSMSFDAKTEISLSFATKSDKGIILFGSGGTNGASSQFQLPKRRRRQSGEPFLAVLLNKGALEVLVFTGSHSPRKMVCKPDHGILHDGREHTLRIERLGVRSFAVQVDEELKRELALPNDQPMGIKRLFIGGIHADVELSSQRPNVPFEGCIWNLMINTILTDFSQSVAFENAEIGQCSNLAPPPPPLPLPEEEPDEEEEKAKGEDVSQPVQPKAPPPTPTPRQTPPPPTDAPSVVPPELSPATEEPDHTAVTVPPVKNRLIIEFELRTTAESGLVFYMARINHADFATIQVKEGVAHLSYDLGHGNTSVSVPRIINDGHWHKIQVIREKQRGVLVIDNRYSKHTTSPKKADILDVVGMLYIGGLPVNYTTKRIGPVLYSINGCIRKCKMLGNVLDMDTPTSSHQVGSCFISTEKGTYFDGTGYVKAVGSYRVGLDVSLELEFRTSQSNGVLLAVSSQVDTKMEGLGIELHGRKLLFHVDNGVGRITAEYQPEAEAGLCDGQWHSVTAHKLRHRLEIIVDGRKEEAESPNARSNTADTNDPIYVGGYPEGLKQFGLTTSTSFKGCMRNLKITKASKVLEVQFNKGLEFKGVQPLTCPANAA</sequence>
<dbReference type="SUPFAM" id="SSF49899">
    <property type="entry name" value="Concanavalin A-like lectins/glucanases"/>
    <property type="match status" value="5"/>
</dbReference>
<organism evidence="4 5">
    <name type="scientific">Coregonus suidteri</name>
    <dbReference type="NCBI Taxonomy" id="861788"/>
    <lineage>
        <taxon>Eukaryota</taxon>
        <taxon>Metazoa</taxon>
        <taxon>Chordata</taxon>
        <taxon>Craniata</taxon>
        <taxon>Vertebrata</taxon>
        <taxon>Euteleostomi</taxon>
        <taxon>Actinopterygii</taxon>
        <taxon>Neopterygii</taxon>
        <taxon>Teleostei</taxon>
        <taxon>Protacanthopterygii</taxon>
        <taxon>Salmoniformes</taxon>
        <taxon>Salmonidae</taxon>
        <taxon>Coregoninae</taxon>
        <taxon>Coregonus</taxon>
    </lineage>
</organism>
<reference evidence="4 5" key="1">
    <citation type="submission" date="2021-04" db="EMBL/GenBank/DDBJ databases">
        <authorList>
            <person name="De Guttry C."/>
            <person name="Zahm M."/>
            <person name="Klopp C."/>
            <person name="Cabau C."/>
            <person name="Louis A."/>
            <person name="Berthelot C."/>
            <person name="Parey E."/>
            <person name="Roest Crollius H."/>
            <person name="Montfort J."/>
            <person name="Robinson-Rechavi M."/>
            <person name="Bucao C."/>
            <person name="Bouchez O."/>
            <person name="Gislard M."/>
            <person name="Lluch J."/>
            <person name="Milhes M."/>
            <person name="Lampietro C."/>
            <person name="Lopez Roques C."/>
            <person name="Donnadieu C."/>
            <person name="Braasch I."/>
            <person name="Desvignes T."/>
            <person name="Postlethwait J."/>
            <person name="Bobe J."/>
            <person name="Wedekind C."/>
            <person name="Guiguen Y."/>
        </authorList>
    </citation>
    <scope>NUCLEOTIDE SEQUENCE [LARGE SCALE GENOMIC DNA]</scope>
    <source>
        <strain evidence="4">Cs_M1</strain>
        <tissue evidence="4">Blood</tissue>
    </source>
</reference>
<dbReference type="Pfam" id="PF02210">
    <property type="entry name" value="Laminin_G_2"/>
    <property type="match status" value="1"/>
</dbReference>
<gene>
    <name evidence="4" type="ORF">J4Q44_G00343740</name>
</gene>
<dbReference type="AlphaFoldDB" id="A0AAN8KNY6"/>
<dbReference type="Pfam" id="PF00054">
    <property type="entry name" value="Laminin_G_1"/>
    <property type="match status" value="4"/>
</dbReference>